<sequence>MGFISQLSKTKISTRRGSASQITVTQSFKPSTSAEELSIRISTECLNNISLKIGDNVDVLYDADSDTWMIKKEAEGYKISGKPDAPTGLIRYTLKEGHKKFTSTRESLPVKKDSNDDTIVFMGDKMTFKLKESE</sequence>
<protein>
    <submittedName>
        <fullName evidence="2">Uncharacterized protein</fullName>
    </submittedName>
</protein>
<dbReference type="EMBL" id="CP014779">
    <property type="protein sequence ID" value="AMR39821.1"/>
    <property type="molecule type" value="Genomic_DNA"/>
</dbReference>
<keyword evidence="2" id="KW-0614">Plasmid</keyword>
<dbReference type="RefSeq" id="WP_033147159.1">
    <property type="nucleotide sequence ID" value="NZ_CP014779.1"/>
</dbReference>
<gene>
    <name evidence="1" type="ORF">LG71_29305</name>
    <name evidence="2" type="ORF">LG71_29330</name>
</gene>
<evidence type="ECO:0000313" key="2">
    <source>
        <dbReference type="EMBL" id="AMR39826.1"/>
    </source>
</evidence>
<organism evidence="2">
    <name type="scientific">Pluralibacter gergoviae</name>
    <name type="common">Enterobacter gergoviae</name>
    <dbReference type="NCBI Taxonomy" id="61647"/>
    <lineage>
        <taxon>Bacteria</taxon>
        <taxon>Pseudomonadati</taxon>
        <taxon>Pseudomonadota</taxon>
        <taxon>Gammaproteobacteria</taxon>
        <taxon>Enterobacterales</taxon>
        <taxon>Enterobacteriaceae</taxon>
        <taxon>Pluralibacter</taxon>
    </lineage>
</organism>
<proteinExistence type="predicted"/>
<dbReference type="AlphaFoldDB" id="A0A142I5B1"/>
<geneLocation type="plasmid" evidence="2">
    <name>pFB2.4</name>
</geneLocation>
<accession>A0A142I5B1</accession>
<dbReference type="EMBL" id="CP014779">
    <property type="protein sequence ID" value="AMR39826.1"/>
    <property type="molecule type" value="Genomic_DNA"/>
</dbReference>
<reference evidence="2" key="1">
    <citation type="submission" date="2016-03" db="EMBL/GenBank/DDBJ databases">
        <authorList>
            <person name="Ploux O."/>
        </authorList>
    </citation>
    <scope>NUCLEOTIDE SEQUENCE</scope>
    <source>
        <strain evidence="2">FB2</strain>
        <plasmid evidence="2">pFB2.4</plasmid>
    </source>
</reference>
<evidence type="ECO:0000313" key="1">
    <source>
        <dbReference type="EMBL" id="AMR39821.1"/>
    </source>
</evidence>
<name>A0A142I5B1_PLUGE</name>